<gene>
    <name evidence="3" type="ORF">AT705_24605</name>
</gene>
<evidence type="ECO:0000313" key="4">
    <source>
        <dbReference type="Proteomes" id="UP000069015"/>
    </source>
</evidence>
<name>A0A0U3H4E6_9GAMM</name>
<dbReference type="CDD" id="cd01127">
    <property type="entry name" value="TrwB_TraG_TraD_VirD4"/>
    <property type="match status" value="1"/>
</dbReference>
<feature type="domain" description="TraD/TraG TraM recognition site" evidence="2">
    <location>
        <begin position="490"/>
        <end position="604"/>
    </location>
</feature>
<dbReference type="PANTHER" id="PTHR30121:SF6">
    <property type="entry name" value="SLR6007 PROTEIN"/>
    <property type="match status" value="1"/>
</dbReference>
<dbReference type="InterPro" id="IPR051162">
    <property type="entry name" value="T4SS_component"/>
</dbReference>
<dbReference type="RefSeq" id="WP_058798982.1">
    <property type="nucleotide sequence ID" value="NZ_CP013613.1"/>
</dbReference>
<dbReference type="Proteomes" id="UP000069015">
    <property type="component" value="Plasmid pMBL6842"/>
</dbReference>
<feature type="transmembrane region" description="Helical" evidence="1">
    <location>
        <begin position="20"/>
        <end position="41"/>
    </location>
</feature>
<evidence type="ECO:0000256" key="1">
    <source>
        <dbReference type="SAM" id="Phobius"/>
    </source>
</evidence>
<sequence length="653" mass="73145">MSTKYNRTDGRYIEHLFRPVYEAQTALAWLAGAMLTPFATLGGFNPLSWVTLGLMAVMGTGSLYYARKSLPLLRRQLRLKLNKREFMDVSTLRKINHLTPRVTKARWPDPKLNFLGYGFEWGSEHANRAYQVLDMDSTLSDITIPFFMQPRLKKWLRETAELGGKPYIHALGDETPVQAMEETFFGHTLVAGNIGTGKTTMLKLLSLNALHMGAGAEKKVLIIIDPKNDEDWKRAVRQEMAHLGMADQFYEVHPAKQSTSCRIPLLKNFVRTTEIADRIAPLMGSAGSSKSFEDFAYEQITFVASGMEYLGTPIRLTTIQSALSAGKLAFCEQVLHAYFRRTQGEDYAQRLDLEKQQAQGNAPWQVMAQYYKTQLANGPHSHQTIAGIIQLIEHPNEHFVKMITSLRPVLTALTTKPMDDLFSVVDDASNDDPRRVVDLDTLMEKGGCLYVSSDSMTDGKTSAFLARLMMAEIAAVSGRRYNKADTDAPRVCVFLDEAHAALENNNSLINLLAVGRASKIELYLATQTISDIEDKTSEATAKRVLGLCNNFISFRTTDPNTQTYVSEQFSKTSITRVSQQSGASISSDQSLASFRANHGETTRKQLEESFPKSLMGDLPKLQYIARLADGRKLKMRLPIVINKQPHELAPWIH</sequence>
<dbReference type="InterPro" id="IPR027417">
    <property type="entry name" value="P-loop_NTPase"/>
</dbReference>
<keyword evidence="1" id="KW-0812">Transmembrane</keyword>
<proteinExistence type="predicted"/>
<dbReference type="NCBIfam" id="TIGR03743">
    <property type="entry name" value="SXT_TraD"/>
    <property type="match status" value="1"/>
</dbReference>
<protein>
    <recommendedName>
        <fullName evidence="2">TraD/TraG TraM recognition site domain-containing protein</fullName>
    </recommendedName>
</protein>
<accession>A0A0U3H4E6</accession>
<keyword evidence="1" id="KW-0472">Membrane</keyword>
<keyword evidence="3" id="KW-0614">Plasmid</keyword>
<dbReference type="Pfam" id="PF12696">
    <property type="entry name" value="TraG-D_C"/>
    <property type="match status" value="1"/>
</dbReference>
<evidence type="ECO:0000259" key="2">
    <source>
        <dbReference type="Pfam" id="PF12696"/>
    </source>
</evidence>
<geneLocation type="plasmid" evidence="3 4">
    <name>pMBL6842</name>
</geneLocation>
<dbReference type="Gene3D" id="3.40.50.300">
    <property type="entry name" value="P-loop containing nucleotide triphosphate hydrolases"/>
    <property type="match status" value="2"/>
</dbReference>
<reference evidence="3 4" key="1">
    <citation type="submission" date="2015-12" db="EMBL/GenBank/DDBJ databases">
        <title>Complete genome sequence of Pseudoalteromonas rubra SCSIO 6842, harboring a conjugative plasmid.</title>
        <authorList>
            <person name="Li B."/>
            <person name="Wang X."/>
        </authorList>
    </citation>
    <scope>NUCLEOTIDE SEQUENCE [LARGE SCALE GENOMIC DNA]</scope>
    <source>
        <strain evidence="3 4">SCSIO 6842</strain>
        <plasmid evidence="4">Plasmid pMBL6842</plasmid>
    </source>
</reference>
<dbReference type="InterPro" id="IPR032689">
    <property type="entry name" value="TraG-D_C"/>
</dbReference>
<dbReference type="SUPFAM" id="SSF52540">
    <property type="entry name" value="P-loop containing nucleoside triphosphate hydrolases"/>
    <property type="match status" value="1"/>
</dbReference>
<keyword evidence="1" id="KW-1133">Transmembrane helix</keyword>
<evidence type="ECO:0000313" key="3">
    <source>
        <dbReference type="EMBL" id="ALU46147.1"/>
    </source>
</evidence>
<dbReference type="AlphaFoldDB" id="A0A0U3H4E6"/>
<organism evidence="3 4">
    <name type="scientific">Pseudoalteromonas rubra</name>
    <dbReference type="NCBI Taxonomy" id="43658"/>
    <lineage>
        <taxon>Bacteria</taxon>
        <taxon>Pseudomonadati</taxon>
        <taxon>Pseudomonadota</taxon>
        <taxon>Gammaproteobacteria</taxon>
        <taxon>Alteromonadales</taxon>
        <taxon>Pseudoalteromonadaceae</taxon>
        <taxon>Pseudoalteromonas</taxon>
    </lineage>
</organism>
<dbReference type="InterPro" id="IPR022458">
    <property type="entry name" value="Conjugative_coupling_TraG/TraD"/>
</dbReference>
<dbReference type="PANTHER" id="PTHR30121">
    <property type="entry name" value="UNCHARACTERIZED PROTEIN YJGR-RELATED"/>
    <property type="match status" value="1"/>
</dbReference>
<dbReference type="KEGG" id="prr:AT705_24605"/>
<dbReference type="EMBL" id="CP013613">
    <property type="protein sequence ID" value="ALU46147.1"/>
    <property type="molecule type" value="Genomic_DNA"/>
</dbReference>